<dbReference type="RefSeq" id="WP_079731383.1">
    <property type="nucleotide sequence ID" value="NZ_FVZE01000007.1"/>
</dbReference>
<feature type="region of interest" description="Disordered" evidence="1">
    <location>
        <begin position="1"/>
        <end position="26"/>
    </location>
</feature>
<evidence type="ECO:0000256" key="1">
    <source>
        <dbReference type="SAM" id="MobiDB-lite"/>
    </source>
</evidence>
<dbReference type="Proteomes" id="UP000190989">
    <property type="component" value="Unassembled WGS sequence"/>
</dbReference>
<reference evidence="3" key="1">
    <citation type="submission" date="2017-02" db="EMBL/GenBank/DDBJ databases">
        <authorList>
            <person name="Varghese N."/>
            <person name="Submissions S."/>
        </authorList>
    </citation>
    <scope>NUCLEOTIDE SEQUENCE [LARGE SCALE GENOMIC DNA]</scope>
    <source>
        <strain evidence="3">SM117</strain>
    </source>
</reference>
<dbReference type="EMBL" id="FVZE01000007">
    <property type="protein sequence ID" value="SLK07617.1"/>
    <property type="molecule type" value="Genomic_DNA"/>
</dbReference>
<evidence type="ECO:0000313" key="2">
    <source>
        <dbReference type="EMBL" id="SLK07617.1"/>
    </source>
</evidence>
<protein>
    <submittedName>
        <fullName evidence="2">Uncharacterized protein</fullName>
    </submittedName>
</protein>
<dbReference type="AlphaFoldDB" id="A0A1U6IHY7"/>
<dbReference type="STRING" id="428990.SAMN06295987_1078"/>
<proteinExistence type="predicted"/>
<name>A0A1U6IHY7_9SPHN</name>
<sequence>MAFDHEEVGDFASERDAQEWAERNNIDPQDLHFRARGRRGVTLSVRRSALGDSSRGDLSYGRRNGFF</sequence>
<accession>A0A1U6IHY7</accession>
<gene>
    <name evidence="2" type="ORF">SAMN06295987_1078</name>
</gene>
<keyword evidence="3" id="KW-1185">Reference proteome</keyword>
<organism evidence="2 3">
    <name type="scientific">Novosphingobium mathurense</name>
    <dbReference type="NCBI Taxonomy" id="428990"/>
    <lineage>
        <taxon>Bacteria</taxon>
        <taxon>Pseudomonadati</taxon>
        <taxon>Pseudomonadota</taxon>
        <taxon>Alphaproteobacteria</taxon>
        <taxon>Sphingomonadales</taxon>
        <taxon>Sphingomonadaceae</taxon>
        <taxon>Novosphingobium</taxon>
    </lineage>
</organism>
<evidence type="ECO:0000313" key="3">
    <source>
        <dbReference type="Proteomes" id="UP000190989"/>
    </source>
</evidence>